<dbReference type="RefSeq" id="WP_106304917.1">
    <property type="nucleotide sequence ID" value="NZ_PVWO01000136.1"/>
</dbReference>
<feature type="signal peptide" evidence="1">
    <location>
        <begin position="1"/>
        <end position="25"/>
    </location>
</feature>
<accession>A0A2T1GFE3</accession>
<protein>
    <submittedName>
        <fullName evidence="2">Uncharacterized protein</fullName>
    </submittedName>
</protein>
<dbReference type="Proteomes" id="UP000238937">
    <property type="component" value="Unassembled WGS sequence"/>
</dbReference>
<evidence type="ECO:0000313" key="2">
    <source>
        <dbReference type="EMBL" id="PSB56262.1"/>
    </source>
</evidence>
<gene>
    <name evidence="2" type="ORF">C7B77_12475</name>
</gene>
<evidence type="ECO:0000313" key="3">
    <source>
        <dbReference type="Proteomes" id="UP000238937"/>
    </source>
</evidence>
<feature type="chain" id="PRO_5015702871" evidence="1">
    <location>
        <begin position="26"/>
        <end position="134"/>
    </location>
</feature>
<organism evidence="2 3">
    <name type="scientific">Chamaesiphon polymorphus CCALA 037</name>
    <dbReference type="NCBI Taxonomy" id="2107692"/>
    <lineage>
        <taxon>Bacteria</taxon>
        <taxon>Bacillati</taxon>
        <taxon>Cyanobacteriota</taxon>
        <taxon>Cyanophyceae</taxon>
        <taxon>Gomontiellales</taxon>
        <taxon>Chamaesiphonaceae</taxon>
        <taxon>Chamaesiphon</taxon>
    </lineage>
</organism>
<keyword evidence="1" id="KW-0732">Signal</keyword>
<proteinExistence type="predicted"/>
<name>A0A2T1GFE3_9CYAN</name>
<keyword evidence="3" id="KW-1185">Reference proteome</keyword>
<reference evidence="2 3" key="1">
    <citation type="submission" date="2018-03" db="EMBL/GenBank/DDBJ databases">
        <title>The ancient ancestry and fast evolution of plastids.</title>
        <authorList>
            <person name="Moore K.R."/>
            <person name="Magnabosco C."/>
            <person name="Momper L."/>
            <person name="Gold D.A."/>
            <person name="Bosak T."/>
            <person name="Fournier G.P."/>
        </authorList>
    </citation>
    <scope>NUCLEOTIDE SEQUENCE [LARGE SCALE GENOMIC DNA]</scope>
    <source>
        <strain evidence="2 3">CCALA 037</strain>
    </source>
</reference>
<evidence type="ECO:0000256" key="1">
    <source>
        <dbReference type="SAM" id="SignalP"/>
    </source>
</evidence>
<sequence length="134" mass="12965">MKAAFKGAIASAIVSSLAIASMAVAARADGTRAIGVVAVSYVGTRIDSVSSAIAVGKNSAAGTASINGTETAASAIGSAGLLTVTNPNTTSVGYQIGAESATELGTPATTTPVSTKQTVDNLDGQPKAVTIVIP</sequence>
<dbReference type="EMBL" id="PVWO01000136">
    <property type="protein sequence ID" value="PSB56262.1"/>
    <property type="molecule type" value="Genomic_DNA"/>
</dbReference>
<dbReference type="AlphaFoldDB" id="A0A2T1GFE3"/>
<comment type="caution">
    <text evidence="2">The sequence shown here is derived from an EMBL/GenBank/DDBJ whole genome shotgun (WGS) entry which is preliminary data.</text>
</comment>